<evidence type="ECO:0000313" key="1">
    <source>
        <dbReference type="EMBL" id="KNE92148.1"/>
    </source>
</evidence>
<comment type="caution">
    <text evidence="1">The sequence shown here is derived from an EMBL/GenBank/DDBJ whole genome shotgun (WGS) entry which is preliminary data.</text>
</comment>
<evidence type="ECO:0000313" key="2">
    <source>
        <dbReference type="Proteomes" id="UP000054564"/>
    </source>
</evidence>
<keyword evidence="2" id="KW-1185">Reference proteome</keyword>
<dbReference type="PANTHER" id="PTHR33069">
    <property type="entry name" value="CHROMOSOME 7, WHOLE GENOME SHOTGUN SEQUENCE-RELATED"/>
    <property type="match status" value="1"/>
</dbReference>
<name>A0A0L0UYM4_9BASI</name>
<dbReference type="Proteomes" id="UP000054564">
    <property type="component" value="Unassembled WGS sequence"/>
</dbReference>
<protein>
    <submittedName>
        <fullName evidence="1">Uncharacterized protein</fullName>
    </submittedName>
</protein>
<proteinExistence type="predicted"/>
<organism evidence="1 2">
    <name type="scientific">Puccinia striiformis f. sp. tritici PST-78</name>
    <dbReference type="NCBI Taxonomy" id="1165861"/>
    <lineage>
        <taxon>Eukaryota</taxon>
        <taxon>Fungi</taxon>
        <taxon>Dikarya</taxon>
        <taxon>Basidiomycota</taxon>
        <taxon>Pucciniomycotina</taxon>
        <taxon>Pucciniomycetes</taxon>
        <taxon>Pucciniales</taxon>
        <taxon>Pucciniaceae</taxon>
        <taxon>Puccinia</taxon>
    </lineage>
</organism>
<dbReference type="AlphaFoldDB" id="A0A0L0UYM4"/>
<reference evidence="2" key="1">
    <citation type="submission" date="2014-03" db="EMBL/GenBank/DDBJ databases">
        <title>The Genome Sequence of Puccinia striiformis f. sp. tritici PST-78.</title>
        <authorList>
            <consortium name="The Broad Institute Genome Sequencing Platform"/>
            <person name="Cuomo C."/>
            <person name="Hulbert S."/>
            <person name="Chen X."/>
            <person name="Walker B."/>
            <person name="Young S.K."/>
            <person name="Zeng Q."/>
            <person name="Gargeya S."/>
            <person name="Fitzgerald M."/>
            <person name="Haas B."/>
            <person name="Abouelleil A."/>
            <person name="Alvarado L."/>
            <person name="Arachchi H.M."/>
            <person name="Berlin A.M."/>
            <person name="Chapman S.B."/>
            <person name="Goldberg J."/>
            <person name="Griggs A."/>
            <person name="Gujja S."/>
            <person name="Hansen M."/>
            <person name="Howarth C."/>
            <person name="Imamovic A."/>
            <person name="Larimer J."/>
            <person name="McCowan C."/>
            <person name="Montmayeur A."/>
            <person name="Murphy C."/>
            <person name="Neiman D."/>
            <person name="Pearson M."/>
            <person name="Priest M."/>
            <person name="Roberts A."/>
            <person name="Saif S."/>
            <person name="Shea T."/>
            <person name="Sisk P."/>
            <person name="Sykes S."/>
            <person name="Wortman J."/>
            <person name="Nusbaum C."/>
            <person name="Birren B."/>
        </authorList>
    </citation>
    <scope>NUCLEOTIDE SEQUENCE [LARGE SCALE GENOMIC DNA]</scope>
    <source>
        <strain evidence="2">race PST-78</strain>
    </source>
</reference>
<dbReference type="EMBL" id="AJIL01000173">
    <property type="protein sequence ID" value="KNE92148.1"/>
    <property type="molecule type" value="Genomic_DNA"/>
</dbReference>
<sequence>MSPRTGRQSRIAPKTALLRAIRAFREEIEGFIKGYKDTTGPFGKVAAFYVDAFAELREQILPLLKHHLGELGDQIFIRPSELAEEQARQIQDGTPSTEVIHSYIKGFAYLLDSLWLSSSQNKKYRSPLPNPCGIPPLTDFRCSSLQLKIVSLVTKIEHLFDKQQSMRPKFSSSLPSYGRNNGGNIHKWATLAEDNREVQRDIDSLIAWFGLSDSDVMRDRFSMITQRIDNILLHPIKILKQKNLTYPQPLKDSIPVINLCRVFFSNIDELGPRHPFFLISSSDQVAFIEQATCIPDNLKWFVYDIVYDEPPCSPEDCELGYALIDEFVEASKRLQNSFDKLLRIDHPQLDHHLTIIEDYRIWYDEWFAGLDSSVENFYSTKALFPMNFGIRPDQICQLENPHFLSDQHNMERIR</sequence>
<gene>
    <name evidence="1" type="ORF">PSTG_14440</name>
</gene>
<dbReference type="PANTHER" id="PTHR33069:SF3">
    <property type="entry name" value="DYNEIN HEAVY CHAIN TAIL DOMAIN-CONTAINING PROTEIN"/>
    <property type="match status" value="1"/>
</dbReference>
<accession>A0A0L0UYM4</accession>